<dbReference type="EMBL" id="AP024814">
    <property type="protein sequence ID" value="BCZ18143.1"/>
    <property type="molecule type" value="Genomic_DNA"/>
</dbReference>
<dbReference type="Pfam" id="PF08495">
    <property type="entry name" value="FIST"/>
    <property type="match status" value="1"/>
</dbReference>
<feature type="domain" description="FIST C-domain" evidence="2">
    <location>
        <begin position="259"/>
        <end position="384"/>
    </location>
</feature>
<evidence type="ECO:0000313" key="3">
    <source>
        <dbReference type="EMBL" id="BCZ18143.1"/>
    </source>
</evidence>
<evidence type="ECO:0008006" key="5">
    <source>
        <dbReference type="Google" id="ProtNLM"/>
    </source>
</evidence>
<dbReference type="SMART" id="SM00897">
    <property type="entry name" value="FIST"/>
    <property type="match status" value="1"/>
</dbReference>
<feature type="domain" description="FIST" evidence="1">
    <location>
        <begin position="34"/>
        <end position="254"/>
    </location>
</feature>
<dbReference type="InterPro" id="IPR019494">
    <property type="entry name" value="FIST_C"/>
</dbReference>
<evidence type="ECO:0000259" key="1">
    <source>
        <dbReference type="SMART" id="SM00897"/>
    </source>
</evidence>
<gene>
    <name evidence="3" type="ORF">NHP190003_14250</name>
</gene>
<dbReference type="PANTHER" id="PTHR40252:SF2">
    <property type="entry name" value="BLR0328 PROTEIN"/>
    <property type="match status" value="1"/>
</dbReference>
<reference evidence="3 4" key="1">
    <citation type="submission" date="2021-07" db="EMBL/GenBank/DDBJ databases">
        <title>Novel Helicobacter sp. Isolated from a dog.</title>
        <authorList>
            <person name="Rimbara E."/>
            <person name="Suzuki M."/>
        </authorList>
    </citation>
    <scope>NUCLEOTIDE SEQUENCE [LARGE SCALE GENOMIC DNA]</scope>
    <source>
        <strain evidence="4">NHP19-003</strain>
    </source>
</reference>
<sequence>MLFKWTSPKRAKDTSPKSTQLTLAPADLSKARLQGTLLLAFVPANLDFNAIVRTLESQFGHIPVRFAIQTAGQIGGSSTDFYNLQSSEHILLHVLGEDLFESVEVFMVDTLCADLQRGQISMDLPTRKQKLKESIEKQVSPQMHVRPADTFILSYFPGLTASESFFLEAFVNADVPLTNLVGGSAGGKLDFKEANLALNGKISATEAVLVYCKLAPGYNYDIFTTHNFEKTQTSFLIGECSPELRIVKSFLIDNQLVNAVDALCAHFHCTPENLSKSLEGYTFAVEVGKQLYIRSVGTFNPDKSILFFCDLYFGETLHLVKATNFIKNTMQGYAQFSRGRKAVAILANDCILRRANNQQSLAQFSAFDTCPISGFSTFGEVSDNLHQNQTLAALCIFEGTPRRSAFKDFFTHFRGTLNYYEQIKANRLQKTIAIKNALLEQYQGYNQIVGANNTY</sequence>
<dbReference type="SMART" id="SM01204">
    <property type="entry name" value="FIST_C"/>
    <property type="match status" value="1"/>
</dbReference>
<evidence type="ECO:0000313" key="4">
    <source>
        <dbReference type="Proteomes" id="UP000826775"/>
    </source>
</evidence>
<protein>
    <recommendedName>
        <fullName evidence="5">FIST domain-containing protein</fullName>
    </recommendedName>
</protein>
<keyword evidence="4" id="KW-1185">Reference proteome</keyword>
<proteinExistence type="predicted"/>
<accession>A0ABN6I3N2</accession>
<dbReference type="PANTHER" id="PTHR40252">
    <property type="entry name" value="BLR0328 PROTEIN"/>
    <property type="match status" value="1"/>
</dbReference>
<dbReference type="RefSeq" id="WP_279346960.1">
    <property type="nucleotide sequence ID" value="NZ_AP024814.1"/>
</dbReference>
<dbReference type="Pfam" id="PF10442">
    <property type="entry name" value="FIST_C"/>
    <property type="match status" value="1"/>
</dbReference>
<evidence type="ECO:0000259" key="2">
    <source>
        <dbReference type="SMART" id="SM01204"/>
    </source>
</evidence>
<dbReference type="InterPro" id="IPR013702">
    <property type="entry name" value="FIST_domain_N"/>
</dbReference>
<organism evidence="3 4">
    <name type="scientific">Helicobacter gastrocanis</name>
    <dbReference type="NCBI Taxonomy" id="2849641"/>
    <lineage>
        <taxon>Bacteria</taxon>
        <taxon>Pseudomonadati</taxon>
        <taxon>Campylobacterota</taxon>
        <taxon>Epsilonproteobacteria</taxon>
        <taxon>Campylobacterales</taxon>
        <taxon>Helicobacteraceae</taxon>
        <taxon>Helicobacter</taxon>
    </lineage>
</organism>
<dbReference type="Proteomes" id="UP000826775">
    <property type="component" value="Chromosome"/>
</dbReference>
<name>A0ABN6I3N2_9HELI</name>